<dbReference type="PaxDb" id="284590-Q6CID3"/>
<dbReference type="FunCoup" id="Q6CID3">
    <property type="interactions" value="175"/>
</dbReference>
<evidence type="ECO:0000313" key="10">
    <source>
        <dbReference type="Proteomes" id="UP000000598"/>
    </source>
</evidence>
<dbReference type="PANTHER" id="PTHR45705:SF1">
    <property type="entry name" value="FI20236P1"/>
    <property type="match status" value="1"/>
</dbReference>
<dbReference type="SMART" id="SM00105">
    <property type="entry name" value="ArfGap"/>
    <property type="match status" value="1"/>
</dbReference>
<evidence type="ECO:0000256" key="6">
    <source>
        <dbReference type="SAM" id="MobiDB-lite"/>
    </source>
</evidence>
<dbReference type="PROSITE" id="PS50114">
    <property type="entry name" value="GATA_ZN_FINGER_2"/>
    <property type="match status" value="1"/>
</dbReference>
<dbReference type="KEGG" id="kla:KLLA0_F27555g"/>
<dbReference type="SUPFAM" id="SSF57863">
    <property type="entry name" value="ArfGap/RecO-like zinc finger"/>
    <property type="match status" value="1"/>
</dbReference>
<feature type="compositionally biased region" description="Polar residues" evidence="6">
    <location>
        <begin position="233"/>
        <end position="251"/>
    </location>
</feature>
<dbReference type="STRING" id="284590.Q6CID3"/>
<dbReference type="Pfam" id="PF01412">
    <property type="entry name" value="ArfGap"/>
    <property type="match status" value="1"/>
</dbReference>
<feature type="compositionally biased region" description="Polar residues" evidence="6">
    <location>
        <begin position="175"/>
        <end position="191"/>
    </location>
</feature>
<dbReference type="GO" id="GO:0008270">
    <property type="term" value="F:zinc ion binding"/>
    <property type="evidence" value="ECO:0007669"/>
    <property type="project" value="UniProtKB-KW"/>
</dbReference>
<feature type="region of interest" description="Disordered" evidence="6">
    <location>
        <begin position="211"/>
        <end position="271"/>
    </location>
</feature>
<accession>Q6CID3</accession>
<dbReference type="eggNOG" id="KOG0703">
    <property type="taxonomic scope" value="Eukaryota"/>
</dbReference>
<keyword evidence="4" id="KW-0862">Zinc</keyword>
<dbReference type="HOGENOM" id="CLU_023062_3_1_1"/>
<keyword evidence="3 5" id="KW-0863">Zinc-finger</keyword>
<dbReference type="OMA" id="YEYKKWI"/>
<evidence type="ECO:0000259" key="7">
    <source>
        <dbReference type="PROSITE" id="PS50114"/>
    </source>
</evidence>
<dbReference type="FunFam" id="1.10.220.150:FF:000009">
    <property type="entry name" value="stromal membrane-associated protein 1 isoform X1"/>
    <property type="match status" value="1"/>
</dbReference>
<dbReference type="GO" id="GO:0006355">
    <property type="term" value="P:regulation of DNA-templated transcription"/>
    <property type="evidence" value="ECO:0007669"/>
    <property type="project" value="InterPro"/>
</dbReference>
<dbReference type="InterPro" id="IPR037278">
    <property type="entry name" value="ARFGAP/RecO"/>
</dbReference>
<protein>
    <submittedName>
        <fullName evidence="9">KLLA0F27555p</fullName>
    </submittedName>
</protein>
<dbReference type="Proteomes" id="UP000000598">
    <property type="component" value="Chromosome F"/>
</dbReference>
<evidence type="ECO:0000313" key="9">
    <source>
        <dbReference type="EMBL" id="CAG99014.1"/>
    </source>
</evidence>
<reference evidence="9 10" key="1">
    <citation type="journal article" date="2004" name="Nature">
        <title>Genome evolution in yeasts.</title>
        <authorList>
            <consortium name="Genolevures"/>
            <person name="Dujon B."/>
            <person name="Sherman D."/>
            <person name="Fischer G."/>
            <person name="Durrens P."/>
            <person name="Casaregola S."/>
            <person name="Lafontaine I."/>
            <person name="de Montigny J."/>
            <person name="Marck C."/>
            <person name="Neuveglise C."/>
            <person name="Talla E."/>
            <person name="Goffard N."/>
            <person name="Frangeul L."/>
            <person name="Aigle M."/>
            <person name="Anthouard V."/>
            <person name="Babour A."/>
            <person name="Barbe V."/>
            <person name="Barnay S."/>
            <person name="Blanchin S."/>
            <person name="Beckerich J.M."/>
            <person name="Beyne E."/>
            <person name="Bleykasten C."/>
            <person name="Boisrame A."/>
            <person name="Boyer J."/>
            <person name="Cattolico L."/>
            <person name="Confanioleri F."/>
            <person name="de Daruvar A."/>
            <person name="Despons L."/>
            <person name="Fabre E."/>
            <person name="Fairhead C."/>
            <person name="Ferry-Dumazet H."/>
            <person name="Groppi A."/>
            <person name="Hantraye F."/>
            <person name="Hennequin C."/>
            <person name="Jauniaux N."/>
            <person name="Joyet P."/>
            <person name="Kachouri R."/>
            <person name="Kerrest A."/>
            <person name="Koszul R."/>
            <person name="Lemaire M."/>
            <person name="Lesur I."/>
            <person name="Ma L."/>
            <person name="Muller H."/>
            <person name="Nicaud J.M."/>
            <person name="Nikolski M."/>
            <person name="Oztas S."/>
            <person name="Ozier-Kalogeropoulos O."/>
            <person name="Pellenz S."/>
            <person name="Potier S."/>
            <person name="Richard G.F."/>
            <person name="Straub M.L."/>
            <person name="Suleau A."/>
            <person name="Swennene D."/>
            <person name="Tekaia F."/>
            <person name="Wesolowski-Louvel M."/>
            <person name="Westhof E."/>
            <person name="Wirth B."/>
            <person name="Zeniou-Meyer M."/>
            <person name="Zivanovic I."/>
            <person name="Bolotin-Fukuhara M."/>
            <person name="Thierry A."/>
            <person name="Bouchier C."/>
            <person name="Caudron B."/>
            <person name="Scarpelli C."/>
            <person name="Gaillardin C."/>
            <person name="Weissenbach J."/>
            <person name="Wincker P."/>
            <person name="Souciet J.L."/>
        </authorList>
    </citation>
    <scope>NUCLEOTIDE SEQUENCE [LARGE SCALE GENOMIC DNA]</scope>
    <source>
        <strain evidence="10">ATCC 8585 / CBS 2359 / DSM 70799 / NBRC 1267 / NRRL Y-1140 / WM37</strain>
    </source>
</reference>
<dbReference type="GO" id="GO:0043565">
    <property type="term" value="F:sequence-specific DNA binding"/>
    <property type="evidence" value="ECO:0007669"/>
    <property type="project" value="InterPro"/>
</dbReference>
<evidence type="ECO:0000256" key="2">
    <source>
        <dbReference type="ARBA" id="ARBA00022723"/>
    </source>
</evidence>
<evidence type="ECO:0000256" key="3">
    <source>
        <dbReference type="ARBA" id="ARBA00022771"/>
    </source>
</evidence>
<evidence type="ECO:0000259" key="8">
    <source>
        <dbReference type="PROSITE" id="PS50115"/>
    </source>
</evidence>
<name>Q6CID3_KLULA</name>
<dbReference type="GO" id="GO:0006891">
    <property type="term" value="P:intra-Golgi vesicle-mediated transport"/>
    <property type="evidence" value="ECO:0007669"/>
    <property type="project" value="TreeGrafter"/>
</dbReference>
<feature type="domain" description="Arf-GAP" evidence="8">
    <location>
        <begin position="7"/>
        <end position="132"/>
    </location>
</feature>
<keyword evidence="2" id="KW-0479">Metal-binding</keyword>
<dbReference type="InParanoid" id="Q6CID3"/>
<dbReference type="InterPro" id="IPR051718">
    <property type="entry name" value="ARF_GTPase-activating"/>
</dbReference>
<sequence>MTSVEVKKVLTTLLRDPENNRCGDCKVATHPRWASWSLGVFVCIKCAGFHRSMGTHISKVKSVDLDTWTEEHLEAVLEFGNNKKFNEYYENKLGGGTYVPDQSKIGQFIRTKYELKKWVGDDPIVDVKSSKHTAEAKDRVAQKAAAVRNSPSSDSPRSLDLDLGLNLNSVVTDKNVPQISSEKPSATNTNVYRPPDRPDLKKSILSLYANRKSTSPHSQSQSPSQSSLHLPTKNMSTSNSLSSGGKLTSNPWAVPRAVDDSRSGSSLSLDDDLFKNVWS</sequence>
<dbReference type="InterPro" id="IPR000679">
    <property type="entry name" value="Znf_GATA"/>
</dbReference>
<dbReference type="InterPro" id="IPR001164">
    <property type="entry name" value="ArfGAP_dom"/>
</dbReference>
<evidence type="ECO:0000256" key="5">
    <source>
        <dbReference type="PROSITE-ProRule" id="PRU00094"/>
    </source>
</evidence>
<gene>
    <name evidence="9" type="ORF">KLLA0_F27555g</name>
</gene>
<dbReference type="PROSITE" id="PS50115">
    <property type="entry name" value="ARFGAP"/>
    <property type="match status" value="1"/>
</dbReference>
<dbReference type="Gene3D" id="1.10.220.150">
    <property type="entry name" value="Arf GTPase activating protein"/>
    <property type="match status" value="1"/>
</dbReference>
<organism evidence="9 10">
    <name type="scientific">Kluyveromyces lactis (strain ATCC 8585 / CBS 2359 / DSM 70799 / NBRC 1267 / NRRL Y-1140 / WM37)</name>
    <name type="common">Yeast</name>
    <name type="synonym">Candida sphaerica</name>
    <dbReference type="NCBI Taxonomy" id="284590"/>
    <lineage>
        <taxon>Eukaryota</taxon>
        <taxon>Fungi</taxon>
        <taxon>Dikarya</taxon>
        <taxon>Ascomycota</taxon>
        <taxon>Saccharomycotina</taxon>
        <taxon>Saccharomycetes</taxon>
        <taxon>Saccharomycetales</taxon>
        <taxon>Saccharomycetaceae</taxon>
        <taxon>Kluyveromyces</taxon>
    </lineage>
</organism>
<dbReference type="EMBL" id="CR382126">
    <property type="protein sequence ID" value="CAG99014.1"/>
    <property type="molecule type" value="Genomic_DNA"/>
</dbReference>
<dbReference type="InterPro" id="IPR038508">
    <property type="entry name" value="ArfGAP_dom_sf"/>
</dbReference>
<dbReference type="PRINTS" id="PR00405">
    <property type="entry name" value="REVINTRACTNG"/>
</dbReference>
<proteinExistence type="predicted"/>
<dbReference type="GO" id="GO:0005737">
    <property type="term" value="C:cytoplasm"/>
    <property type="evidence" value="ECO:0007669"/>
    <property type="project" value="TreeGrafter"/>
</dbReference>
<dbReference type="PANTHER" id="PTHR45705">
    <property type="entry name" value="FI20236P1"/>
    <property type="match status" value="1"/>
</dbReference>
<keyword evidence="10" id="KW-1185">Reference proteome</keyword>
<feature type="compositionally biased region" description="Low complexity" evidence="6">
    <location>
        <begin position="213"/>
        <end position="232"/>
    </location>
</feature>
<feature type="region of interest" description="Disordered" evidence="6">
    <location>
        <begin position="174"/>
        <end position="199"/>
    </location>
</feature>
<feature type="compositionally biased region" description="Low complexity" evidence="6">
    <location>
        <begin position="150"/>
        <end position="161"/>
    </location>
</feature>
<evidence type="ECO:0000256" key="1">
    <source>
        <dbReference type="ARBA" id="ARBA00022468"/>
    </source>
</evidence>
<keyword evidence="1" id="KW-0343">GTPase activation</keyword>
<feature type="region of interest" description="Disordered" evidence="6">
    <location>
        <begin position="140"/>
        <end position="161"/>
    </location>
</feature>
<evidence type="ECO:0000256" key="4">
    <source>
        <dbReference type="ARBA" id="ARBA00022833"/>
    </source>
</evidence>
<feature type="domain" description="GATA-type" evidence="7">
    <location>
        <begin position="16"/>
        <end position="56"/>
    </location>
</feature>
<dbReference type="GO" id="GO:0006888">
    <property type="term" value="P:endoplasmic reticulum to Golgi vesicle-mediated transport"/>
    <property type="evidence" value="ECO:0007669"/>
    <property type="project" value="TreeGrafter"/>
</dbReference>
<dbReference type="AlphaFoldDB" id="Q6CID3"/>
<dbReference type="GO" id="GO:0005096">
    <property type="term" value="F:GTPase activator activity"/>
    <property type="evidence" value="ECO:0007669"/>
    <property type="project" value="UniProtKB-KW"/>
</dbReference>